<dbReference type="AlphaFoldDB" id="A0A423KEW2"/>
<keyword evidence="1" id="KW-0732">Signal</keyword>
<name>A0A423KEW2_9PSED</name>
<comment type="caution">
    <text evidence="2">The sequence shown here is derived from an EMBL/GenBank/DDBJ whole genome shotgun (WGS) entry which is preliminary data.</text>
</comment>
<evidence type="ECO:0000313" key="2">
    <source>
        <dbReference type="EMBL" id="RON51229.1"/>
    </source>
</evidence>
<evidence type="ECO:0000313" key="3">
    <source>
        <dbReference type="Proteomes" id="UP000285349"/>
    </source>
</evidence>
<sequence length="77" mass="7470">MKTKLFLALALTVLAANTYAADGSDKTGTADFISGATAAVEYTHSGAVASDGFDHTGTAGAIAADGFDKTGTAGAIG</sequence>
<evidence type="ECO:0008006" key="4">
    <source>
        <dbReference type="Google" id="ProtNLM"/>
    </source>
</evidence>
<gene>
    <name evidence="2" type="ORF">BK666_04875</name>
</gene>
<dbReference type="OrthoDB" id="7031912at2"/>
<dbReference type="RefSeq" id="WP_123508585.1">
    <property type="nucleotide sequence ID" value="NZ_MOBQ01000005.1"/>
</dbReference>
<dbReference type="EMBL" id="MOBQ01000005">
    <property type="protein sequence ID" value="RON51229.1"/>
    <property type="molecule type" value="Genomic_DNA"/>
</dbReference>
<feature type="chain" id="PRO_5019517675" description="Heme utilization protein" evidence="1">
    <location>
        <begin position="21"/>
        <end position="77"/>
    </location>
</feature>
<proteinExistence type="predicted"/>
<dbReference type="Proteomes" id="UP000285349">
    <property type="component" value="Unassembled WGS sequence"/>
</dbReference>
<reference evidence="2 3" key="1">
    <citation type="submission" date="2016-10" db="EMBL/GenBank/DDBJ databases">
        <title>Comparative genome analysis of multiple Pseudomonas spp. focuses on biocontrol and plant growth promoting traits.</title>
        <authorList>
            <person name="Tao X.-Y."/>
            <person name="Taylor C.G."/>
        </authorList>
    </citation>
    <scope>NUCLEOTIDE SEQUENCE [LARGE SCALE GENOMIC DNA]</scope>
    <source>
        <strain evidence="2 3">37A10</strain>
    </source>
</reference>
<organism evidence="2 3">
    <name type="scientific">Pseudomonas frederiksbergensis</name>
    <dbReference type="NCBI Taxonomy" id="104087"/>
    <lineage>
        <taxon>Bacteria</taxon>
        <taxon>Pseudomonadati</taxon>
        <taxon>Pseudomonadota</taxon>
        <taxon>Gammaproteobacteria</taxon>
        <taxon>Pseudomonadales</taxon>
        <taxon>Pseudomonadaceae</taxon>
        <taxon>Pseudomonas</taxon>
    </lineage>
</organism>
<protein>
    <recommendedName>
        <fullName evidence="4">Heme utilization protein</fullName>
    </recommendedName>
</protein>
<accession>A0A423KEW2</accession>
<evidence type="ECO:0000256" key="1">
    <source>
        <dbReference type="SAM" id="SignalP"/>
    </source>
</evidence>
<feature type="signal peptide" evidence="1">
    <location>
        <begin position="1"/>
        <end position="20"/>
    </location>
</feature>